<accession>A0AAD6VVU8</accession>
<comment type="caution">
    <text evidence="2">The sequence shown here is derived from an EMBL/GenBank/DDBJ whole genome shotgun (WGS) entry which is preliminary data.</text>
</comment>
<organism evidence="2 3">
    <name type="scientific">Mycena pura</name>
    <dbReference type="NCBI Taxonomy" id="153505"/>
    <lineage>
        <taxon>Eukaryota</taxon>
        <taxon>Fungi</taxon>
        <taxon>Dikarya</taxon>
        <taxon>Basidiomycota</taxon>
        <taxon>Agaricomycotina</taxon>
        <taxon>Agaricomycetes</taxon>
        <taxon>Agaricomycetidae</taxon>
        <taxon>Agaricales</taxon>
        <taxon>Marasmiineae</taxon>
        <taxon>Mycenaceae</taxon>
        <taxon>Mycena</taxon>
    </lineage>
</organism>
<gene>
    <name evidence="2" type="ORF">GGX14DRAFT_540341</name>
</gene>
<proteinExistence type="predicted"/>
<evidence type="ECO:0000313" key="2">
    <source>
        <dbReference type="EMBL" id="KAJ7222206.1"/>
    </source>
</evidence>
<sequence length="299" mass="31462">MNSKGSSSQWVPLGSSETPPSAVTQAEQHASMWEMDSALTRTTHLVIHEVQSHACILNFKGAILACHGSHDRDPDQWAHLLAPAPSRRRRSQAQARAPATAVDWSSSLCPASYTMVLFMSLAPLPLLVLLASGSPSPRPARDVVLLSRDSEPQFPSSPSTCGVCQQNYDAIKLCLSVVPVMANFTSVITNPGSFTDTITCACSDPFHSTFAPCIDCFEQTNQTSFLNMPDPVAVVNGLNKVCALEGAVFGIGVSSSIVAPASATQASDNNSNGAIASRPFSSSSLLLGAAVLLLGSACW</sequence>
<dbReference type="EMBL" id="JARJCW010000007">
    <property type="protein sequence ID" value="KAJ7222206.1"/>
    <property type="molecule type" value="Genomic_DNA"/>
</dbReference>
<keyword evidence="3" id="KW-1185">Reference proteome</keyword>
<name>A0AAD6VVU8_9AGAR</name>
<dbReference type="AlphaFoldDB" id="A0AAD6VVU8"/>
<evidence type="ECO:0000313" key="3">
    <source>
        <dbReference type="Proteomes" id="UP001219525"/>
    </source>
</evidence>
<protein>
    <submittedName>
        <fullName evidence="2">Uncharacterized protein</fullName>
    </submittedName>
</protein>
<dbReference type="Proteomes" id="UP001219525">
    <property type="component" value="Unassembled WGS sequence"/>
</dbReference>
<evidence type="ECO:0000256" key="1">
    <source>
        <dbReference type="SAM" id="MobiDB-lite"/>
    </source>
</evidence>
<feature type="region of interest" description="Disordered" evidence="1">
    <location>
        <begin position="1"/>
        <end position="23"/>
    </location>
</feature>
<reference evidence="2" key="1">
    <citation type="submission" date="2023-03" db="EMBL/GenBank/DDBJ databases">
        <title>Massive genome expansion in bonnet fungi (Mycena s.s.) driven by repeated elements and novel gene families across ecological guilds.</title>
        <authorList>
            <consortium name="Lawrence Berkeley National Laboratory"/>
            <person name="Harder C.B."/>
            <person name="Miyauchi S."/>
            <person name="Viragh M."/>
            <person name="Kuo A."/>
            <person name="Thoen E."/>
            <person name="Andreopoulos B."/>
            <person name="Lu D."/>
            <person name="Skrede I."/>
            <person name="Drula E."/>
            <person name="Henrissat B."/>
            <person name="Morin E."/>
            <person name="Kohler A."/>
            <person name="Barry K."/>
            <person name="LaButti K."/>
            <person name="Morin E."/>
            <person name="Salamov A."/>
            <person name="Lipzen A."/>
            <person name="Mereny Z."/>
            <person name="Hegedus B."/>
            <person name="Baldrian P."/>
            <person name="Stursova M."/>
            <person name="Weitz H."/>
            <person name="Taylor A."/>
            <person name="Grigoriev I.V."/>
            <person name="Nagy L.G."/>
            <person name="Martin F."/>
            <person name="Kauserud H."/>
        </authorList>
    </citation>
    <scope>NUCLEOTIDE SEQUENCE</scope>
    <source>
        <strain evidence="2">9144</strain>
    </source>
</reference>